<evidence type="ECO:0000313" key="1">
    <source>
        <dbReference type="EMBL" id="NUX99684.1"/>
    </source>
</evidence>
<dbReference type="GeneID" id="301100307"/>
<dbReference type="InterPro" id="IPR021769">
    <property type="entry name" value="DUF3331"/>
</dbReference>
<accession>A0A7Y6JXE0</accession>
<proteinExistence type="predicted"/>
<dbReference type="EMBL" id="JAALDK010000001">
    <property type="protein sequence ID" value="NUX99684.1"/>
    <property type="molecule type" value="Genomic_DNA"/>
</dbReference>
<protein>
    <submittedName>
        <fullName evidence="1">DUF3331 domain-containing protein</fullName>
    </submittedName>
</protein>
<gene>
    <name evidence="1" type="ORF">G5S42_08135</name>
</gene>
<reference evidence="1 2" key="1">
    <citation type="submission" date="2020-02" db="EMBL/GenBank/DDBJ databases">
        <title>Paraburkholderia simonii sp. nov. and Paraburkholderia youngii sp. nov. Brazilian and Mexican Mimosa-associated rhizobia.</title>
        <authorList>
            <person name="Mavima L."/>
            <person name="Beukes C.W."/>
            <person name="Chan W.Y."/>
            <person name="Palmer M."/>
            <person name="De Meyer S.E."/>
            <person name="James E.K."/>
            <person name="Venter S.N."/>
            <person name="Steenkamp E.T."/>
        </authorList>
    </citation>
    <scope>NUCLEOTIDE SEQUENCE [LARGE SCALE GENOMIC DNA]</scope>
    <source>
        <strain evidence="1 2">JPY169</strain>
    </source>
</reference>
<dbReference type="Pfam" id="PF11811">
    <property type="entry name" value="DUF3331"/>
    <property type="match status" value="1"/>
</dbReference>
<dbReference type="RefSeq" id="WP_176106295.1">
    <property type="nucleotide sequence ID" value="NZ_JAALDK010000001.1"/>
</dbReference>
<sequence>MMTRECSEVEVARVQIEVLEQFEDTLIIRWVEPGRCHYGEQRWRCRFARTPGVCVLSQLAIRRGDAVFSPAERPARANASAMISVDAFGLFNLASREYQWTRDLRRLTHRP</sequence>
<comment type="caution">
    <text evidence="1">The sequence shown here is derived from an EMBL/GenBank/DDBJ whole genome shotgun (WGS) entry which is preliminary data.</text>
</comment>
<organism evidence="1 2">
    <name type="scientific">Paraburkholderia youngii</name>
    <dbReference type="NCBI Taxonomy" id="2782701"/>
    <lineage>
        <taxon>Bacteria</taxon>
        <taxon>Pseudomonadati</taxon>
        <taxon>Pseudomonadota</taxon>
        <taxon>Betaproteobacteria</taxon>
        <taxon>Burkholderiales</taxon>
        <taxon>Burkholderiaceae</taxon>
        <taxon>Paraburkholderia</taxon>
    </lineage>
</organism>
<dbReference type="AlphaFoldDB" id="A0A7Y6JXE0"/>
<evidence type="ECO:0000313" key="2">
    <source>
        <dbReference type="Proteomes" id="UP000594380"/>
    </source>
</evidence>
<dbReference type="Proteomes" id="UP000594380">
    <property type="component" value="Unassembled WGS sequence"/>
</dbReference>
<name>A0A7Y6JXE0_9BURK</name>